<dbReference type="GeneID" id="80915139"/>
<evidence type="ECO:0000313" key="2">
    <source>
        <dbReference type="Proteomes" id="UP001140513"/>
    </source>
</evidence>
<reference evidence="1" key="1">
    <citation type="submission" date="2022-10" db="EMBL/GenBank/DDBJ databases">
        <title>Tapping the CABI collections for fungal endophytes: first genome assemblies for Collariella, Neodidymelliopsis, Ascochyta clinopodiicola, Didymella pomorum, Didymosphaeria variabile, Neocosmospora piperis and Neocucurbitaria cava.</title>
        <authorList>
            <person name="Hill R."/>
        </authorList>
    </citation>
    <scope>NUCLEOTIDE SEQUENCE</scope>
    <source>
        <strain evidence="1">IMI 356815</strain>
    </source>
</reference>
<evidence type="ECO:0000313" key="1">
    <source>
        <dbReference type="EMBL" id="KAJ4345477.1"/>
    </source>
</evidence>
<organism evidence="1 2">
    <name type="scientific">Didymosphaeria variabile</name>
    <dbReference type="NCBI Taxonomy" id="1932322"/>
    <lineage>
        <taxon>Eukaryota</taxon>
        <taxon>Fungi</taxon>
        <taxon>Dikarya</taxon>
        <taxon>Ascomycota</taxon>
        <taxon>Pezizomycotina</taxon>
        <taxon>Dothideomycetes</taxon>
        <taxon>Pleosporomycetidae</taxon>
        <taxon>Pleosporales</taxon>
        <taxon>Massarineae</taxon>
        <taxon>Didymosphaeriaceae</taxon>
        <taxon>Didymosphaeria</taxon>
    </lineage>
</organism>
<dbReference type="OrthoDB" id="3801011at2759"/>
<name>A0A9W8XC09_9PLEO</name>
<dbReference type="EMBL" id="JAPEUX010000009">
    <property type="protein sequence ID" value="KAJ4345477.1"/>
    <property type="molecule type" value="Genomic_DNA"/>
</dbReference>
<dbReference type="Proteomes" id="UP001140513">
    <property type="component" value="Unassembled WGS sequence"/>
</dbReference>
<sequence>MPGEMKLAISKLGNKWSLDMSQYRPESQITGNEGVEIWDVSGCTALFFFSDTSVSAYHIEAGKEQDQVKWATTNAVGEGSTKKVVFHSPRYSETDREKETLVRGIVEGNSDITDISQNGYWVDTGNRNQRFAFWTEPPGWIVGGEEYNNDEDPPIIS</sequence>
<dbReference type="AlphaFoldDB" id="A0A9W8XC09"/>
<accession>A0A9W8XC09</accession>
<gene>
    <name evidence="1" type="ORF">N0V89_011609</name>
</gene>
<keyword evidence="2" id="KW-1185">Reference proteome</keyword>
<protein>
    <submittedName>
        <fullName evidence="1">Uncharacterized protein</fullName>
    </submittedName>
</protein>
<proteinExistence type="predicted"/>
<comment type="caution">
    <text evidence="1">The sequence shown here is derived from an EMBL/GenBank/DDBJ whole genome shotgun (WGS) entry which is preliminary data.</text>
</comment>
<dbReference type="RefSeq" id="XP_056065641.1">
    <property type="nucleotide sequence ID" value="XM_056220338.1"/>
</dbReference>